<proteinExistence type="predicted"/>
<accession>A0AAE1CPF9</accession>
<protein>
    <submittedName>
        <fullName evidence="1">Uncharacterized protein</fullName>
    </submittedName>
</protein>
<name>A0AAE1CPF9_9GAST</name>
<evidence type="ECO:0000313" key="2">
    <source>
        <dbReference type="Proteomes" id="UP001283361"/>
    </source>
</evidence>
<reference evidence="1" key="1">
    <citation type="journal article" date="2023" name="G3 (Bethesda)">
        <title>A reference genome for the long-term kleptoplast-retaining sea slug Elysia crispata morphotype clarki.</title>
        <authorList>
            <person name="Eastman K.E."/>
            <person name="Pendleton A.L."/>
            <person name="Shaikh M.A."/>
            <person name="Suttiyut T."/>
            <person name="Ogas R."/>
            <person name="Tomko P."/>
            <person name="Gavelis G."/>
            <person name="Widhalm J.R."/>
            <person name="Wisecaver J.H."/>
        </authorList>
    </citation>
    <scope>NUCLEOTIDE SEQUENCE</scope>
    <source>
        <strain evidence="1">ECLA1</strain>
    </source>
</reference>
<dbReference type="EMBL" id="JAWDGP010007329">
    <property type="protein sequence ID" value="KAK3725647.1"/>
    <property type="molecule type" value="Genomic_DNA"/>
</dbReference>
<evidence type="ECO:0000313" key="1">
    <source>
        <dbReference type="EMBL" id="KAK3725647.1"/>
    </source>
</evidence>
<organism evidence="1 2">
    <name type="scientific">Elysia crispata</name>
    <name type="common">lettuce slug</name>
    <dbReference type="NCBI Taxonomy" id="231223"/>
    <lineage>
        <taxon>Eukaryota</taxon>
        <taxon>Metazoa</taxon>
        <taxon>Spiralia</taxon>
        <taxon>Lophotrochozoa</taxon>
        <taxon>Mollusca</taxon>
        <taxon>Gastropoda</taxon>
        <taxon>Heterobranchia</taxon>
        <taxon>Euthyneura</taxon>
        <taxon>Panpulmonata</taxon>
        <taxon>Sacoglossa</taxon>
        <taxon>Placobranchoidea</taxon>
        <taxon>Plakobranchidae</taxon>
        <taxon>Elysia</taxon>
    </lineage>
</organism>
<comment type="caution">
    <text evidence="1">The sequence shown here is derived from an EMBL/GenBank/DDBJ whole genome shotgun (WGS) entry which is preliminary data.</text>
</comment>
<keyword evidence="2" id="KW-1185">Reference proteome</keyword>
<sequence length="146" mass="16600">MTSFNVKIRNERLVFETLTPSWSLDENTTFNKTRDTFKYPEPLQKFCTYIALSPFFSLVRRRGEMTAIERMGQEALMTNTQTHTHTQCLEEAGTRWASLPAAYPPGVEGGLGVQVGVTFISQGAVPECQKRLEIGEETDRAMKREF</sequence>
<dbReference type="Proteomes" id="UP001283361">
    <property type="component" value="Unassembled WGS sequence"/>
</dbReference>
<dbReference type="AlphaFoldDB" id="A0AAE1CPF9"/>
<gene>
    <name evidence="1" type="ORF">RRG08_043064</name>
</gene>